<feature type="compositionally biased region" description="Polar residues" evidence="1">
    <location>
        <begin position="119"/>
        <end position="132"/>
    </location>
</feature>
<dbReference type="Proteomes" id="UP000799118">
    <property type="component" value="Unassembled WGS sequence"/>
</dbReference>
<feature type="region of interest" description="Disordered" evidence="1">
    <location>
        <begin position="83"/>
        <end position="138"/>
    </location>
</feature>
<dbReference type="AlphaFoldDB" id="A0A6A4GEV3"/>
<name>A0A6A4GEV3_9AGAR</name>
<accession>A0A6A4GEV3</accession>
<evidence type="ECO:0000313" key="3">
    <source>
        <dbReference type="Proteomes" id="UP000799118"/>
    </source>
</evidence>
<sequence length="217" mass="25157">MSLRSWYVSVLLRAIASKPKVHLALSAHMNLELAYDLFDAALYEAQRRIKILAELNKLLDQARLALNITQSLLDDAQKLARPKYARTEDSNHNPNPSHPQEWQNPPEWPADVPSHHYHSTTAGQSSTLNLPRTEQYPGEQHSLYTPYQTQLLTQQFSDSFFEHPQMVYNPISGYQYHDYQGAEYFQQQMESGYDASGEDVMPMLEDSWQTFMNHIRQ</sequence>
<dbReference type="OrthoDB" id="10595423at2759"/>
<feature type="compositionally biased region" description="Polar residues" evidence="1">
    <location>
        <begin position="92"/>
        <end position="103"/>
    </location>
</feature>
<keyword evidence="3" id="KW-1185">Reference proteome</keyword>
<evidence type="ECO:0000313" key="2">
    <source>
        <dbReference type="EMBL" id="KAE9383967.1"/>
    </source>
</evidence>
<proteinExistence type="predicted"/>
<reference evidence="2" key="1">
    <citation type="journal article" date="2019" name="Environ. Microbiol.">
        <title>Fungal ecological strategies reflected in gene transcription - a case study of two litter decomposers.</title>
        <authorList>
            <person name="Barbi F."/>
            <person name="Kohler A."/>
            <person name="Barry K."/>
            <person name="Baskaran P."/>
            <person name="Daum C."/>
            <person name="Fauchery L."/>
            <person name="Ihrmark K."/>
            <person name="Kuo A."/>
            <person name="LaButti K."/>
            <person name="Lipzen A."/>
            <person name="Morin E."/>
            <person name="Grigoriev I.V."/>
            <person name="Henrissat B."/>
            <person name="Lindahl B."/>
            <person name="Martin F."/>
        </authorList>
    </citation>
    <scope>NUCLEOTIDE SEQUENCE</scope>
    <source>
        <strain evidence="2">JB14</strain>
    </source>
</reference>
<dbReference type="EMBL" id="ML770267">
    <property type="protein sequence ID" value="KAE9383967.1"/>
    <property type="molecule type" value="Genomic_DNA"/>
</dbReference>
<protein>
    <submittedName>
        <fullName evidence="2">Uncharacterized protein</fullName>
    </submittedName>
</protein>
<gene>
    <name evidence="2" type="ORF">BT96DRAFT_950900</name>
</gene>
<organism evidence="2 3">
    <name type="scientific">Gymnopus androsaceus JB14</name>
    <dbReference type="NCBI Taxonomy" id="1447944"/>
    <lineage>
        <taxon>Eukaryota</taxon>
        <taxon>Fungi</taxon>
        <taxon>Dikarya</taxon>
        <taxon>Basidiomycota</taxon>
        <taxon>Agaricomycotina</taxon>
        <taxon>Agaricomycetes</taxon>
        <taxon>Agaricomycetidae</taxon>
        <taxon>Agaricales</taxon>
        <taxon>Marasmiineae</taxon>
        <taxon>Omphalotaceae</taxon>
        <taxon>Gymnopus</taxon>
    </lineage>
</organism>
<evidence type="ECO:0000256" key="1">
    <source>
        <dbReference type="SAM" id="MobiDB-lite"/>
    </source>
</evidence>